<evidence type="ECO:0000256" key="3">
    <source>
        <dbReference type="RuleBase" id="RU003719"/>
    </source>
</evidence>
<dbReference type="PANTHER" id="PTHR43026:SF1">
    <property type="entry name" value="2-HYDROXYACID DEHYDROGENASE HOMOLOG 1-RELATED"/>
    <property type="match status" value="1"/>
</dbReference>
<dbReference type="InterPro" id="IPR006139">
    <property type="entry name" value="D-isomer_2_OHA_DH_cat_dom"/>
</dbReference>
<evidence type="ECO:0000313" key="7">
    <source>
        <dbReference type="Proteomes" id="UP000192602"/>
    </source>
</evidence>
<feature type="domain" description="D-isomer specific 2-hydroxyacid dehydrogenase catalytic" evidence="4">
    <location>
        <begin position="3"/>
        <end position="312"/>
    </location>
</feature>
<keyword evidence="7" id="KW-1185">Reference proteome</keyword>
<organism evidence="6 7">
    <name type="scientific">Nitratiruptor tergarcus DSM 16512</name>
    <dbReference type="NCBI Taxonomy" id="1069081"/>
    <lineage>
        <taxon>Bacteria</taxon>
        <taxon>Pseudomonadati</taxon>
        <taxon>Campylobacterota</taxon>
        <taxon>Epsilonproteobacteria</taxon>
        <taxon>Nautiliales</taxon>
        <taxon>Nitratiruptoraceae</taxon>
        <taxon>Nitratiruptor</taxon>
    </lineage>
</organism>
<dbReference type="Gene3D" id="3.40.50.720">
    <property type="entry name" value="NAD(P)-binding Rossmann-like Domain"/>
    <property type="match status" value="2"/>
</dbReference>
<name>A0A1W1WQX7_9BACT</name>
<dbReference type="OrthoDB" id="9793626at2"/>
<dbReference type="InterPro" id="IPR006140">
    <property type="entry name" value="D-isomer_DH_NAD-bd"/>
</dbReference>
<dbReference type="RefSeq" id="WP_084274986.1">
    <property type="nucleotide sequence ID" value="NZ_AP026671.1"/>
</dbReference>
<evidence type="ECO:0000259" key="5">
    <source>
        <dbReference type="Pfam" id="PF02826"/>
    </source>
</evidence>
<evidence type="ECO:0000313" key="6">
    <source>
        <dbReference type="EMBL" id="SMC08718.1"/>
    </source>
</evidence>
<dbReference type="PANTHER" id="PTHR43026">
    <property type="entry name" value="2-HYDROXYACID DEHYDROGENASE HOMOLOG 1-RELATED"/>
    <property type="match status" value="1"/>
</dbReference>
<keyword evidence="2" id="KW-0520">NAD</keyword>
<dbReference type="Pfam" id="PF02826">
    <property type="entry name" value="2-Hacid_dh_C"/>
    <property type="match status" value="1"/>
</dbReference>
<keyword evidence="3" id="KW-0560">Oxidoreductase</keyword>
<dbReference type="GO" id="GO:0051287">
    <property type="term" value="F:NAD binding"/>
    <property type="evidence" value="ECO:0007669"/>
    <property type="project" value="InterPro"/>
</dbReference>
<comment type="similarity">
    <text evidence="1 3">Belongs to the D-isomer specific 2-hydroxyacid dehydrogenase family.</text>
</comment>
<dbReference type="SUPFAM" id="SSF51735">
    <property type="entry name" value="NAD(P)-binding Rossmann-fold domains"/>
    <property type="match status" value="1"/>
</dbReference>
<feature type="domain" description="D-isomer specific 2-hydroxyacid dehydrogenase NAD-binding" evidence="5">
    <location>
        <begin position="103"/>
        <end position="282"/>
    </location>
</feature>
<proteinExistence type="inferred from homology"/>
<dbReference type="EMBL" id="FWWZ01000001">
    <property type="protein sequence ID" value="SMC08718.1"/>
    <property type="molecule type" value="Genomic_DNA"/>
</dbReference>
<dbReference type="InterPro" id="IPR036291">
    <property type="entry name" value="NAD(P)-bd_dom_sf"/>
</dbReference>
<protein>
    <submittedName>
        <fullName evidence="6">D-lactate dehydrogenase</fullName>
    </submittedName>
</protein>
<sequence>MKIAVFEADKECQEVFKKLDATIDFYQEDINHILKKEAQYVAISIFVHSKIDRSILDLLPNLQYIQTRSTGFDHIDIEACRKRGIAVSNVQGYAGPPVAEFAFSLLLNISRKTDIAIARAKEGNFSYKDLLGFELFEKRLGIVGLGTIGKQMARIAHGFGMNIQAYTRHYDEAFCSQYNIEKSNYDKLLQTSDIVMFAVPLTPKTYHMLDLQQAKLLQPHAVVINVARGEIISTEAIEYLSNRIYGIGVDVIEGEKELLKNPTPQFLQLIQKQNIRYTPHMAYFTKEALERIRKISVENMKRFIEQKEILHRIA</sequence>
<accession>A0A1W1WQX7</accession>
<dbReference type="Proteomes" id="UP000192602">
    <property type="component" value="Unassembled WGS sequence"/>
</dbReference>
<dbReference type="Pfam" id="PF00389">
    <property type="entry name" value="2-Hacid_dh"/>
    <property type="match status" value="1"/>
</dbReference>
<evidence type="ECO:0000259" key="4">
    <source>
        <dbReference type="Pfam" id="PF00389"/>
    </source>
</evidence>
<dbReference type="GO" id="GO:0008720">
    <property type="term" value="F:D-lactate dehydrogenase (NAD+) activity"/>
    <property type="evidence" value="ECO:0007669"/>
    <property type="project" value="TreeGrafter"/>
</dbReference>
<dbReference type="STRING" id="1069081.SAMN05660197_0484"/>
<reference evidence="7" key="1">
    <citation type="submission" date="2017-04" db="EMBL/GenBank/DDBJ databases">
        <authorList>
            <person name="Varghese N."/>
            <person name="Submissions S."/>
        </authorList>
    </citation>
    <scope>NUCLEOTIDE SEQUENCE [LARGE SCALE GENOMIC DNA]</scope>
    <source>
        <strain evidence="7">DSM 16512</strain>
    </source>
</reference>
<gene>
    <name evidence="6" type="ORF">SAMN05660197_0484</name>
</gene>
<evidence type="ECO:0000256" key="1">
    <source>
        <dbReference type="ARBA" id="ARBA00005854"/>
    </source>
</evidence>
<dbReference type="AlphaFoldDB" id="A0A1W1WQX7"/>
<dbReference type="InterPro" id="IPR058205">
    <property type="entry name" value="D-LDH-like"/>
</dbReference>
<dbReference type="SUPFAM" id="SSF52283">
    <property type="entry name" value="Formate/glycerate dehydrogenase catalytic domain-like"/>
    <property type="match status" value="1"/>
</dbReference>
<evidence type="ECO:0000256" key="2">
    <source>
        <dbReference type="ARBA" id="ARBA00023027"/>
    </source>
</evidence>